<organism evidence="2">
    <name type="scientific">Strongyloides stercoralis</name>
    <name type="common">Threadworm</name>
    <dbReference type="NCBI Taxonomy" id="6248"/>
    <lineage>
        <taxon>Eukaryota</taxon>
        <taxon>Metazoa</taxon>
        <taxon>Ecdysozoa</taxon>
        <taxon>Nematoda</taxon>
        <taxon>Chromadorea</taxon>
        <taxon>Rhabditida</taxon>
        <taxon>Tylenchina</taxon>
        <taxon>Panagrolaimomorpha</taxon>
        <taxon>Strongyloidoidea</taxon>
        <taxon>Strongyloididae</taxon>
        <taxon>Strongyloides</taxon>
    </lineage>
</organism>
<feature type="compositionally biased region" description="Basic residues" evidence="1">
    <location>
        <begin position="33"/>
        <end position="49"/>
    </location>
</feature>
<proteinExistence type="predicted"/>
<accession>A0A0K0EMS2</accession>
<evidence type="ECO:0000256" key="1">
    <source>
        <dbReference type="SAM" id="MobiDB-lite"/>
    </source>
</evidence>
<protein>
    <submittedName>
        <fullName evidence="2">4F5 domain-containing protein</fullName>
    </submittedName>
</protein>
<feature type="compositionally biased region" description="Low complexity" evidence="1">
    <location>
        <begin position="23"/>
        <end position="32"/>
    </location>
</feature>
<reference evidence="2" key="1">
    <citation type="submission" date="2015-08" db="UniProtKB">
        <authorList>
            <consortium name="WormBaseParasite"/>
        </authorList>
    </citation>
    <scope>IDENTIFICATION</scope>
</reference>
<dbReference type="WBParaSite" id="SSTP_0001076300.1">
    <property type="protein sequence ID" value="SSTP_0001076300.1"/>
    <property type="gene ID" value="SSTP_0001076300"/>
</dbReference>
<evidence type="ECO:0000313" key="2">
    <source>
        <dbReference type="WBParaSite" id="SSTP_0001076300.1"/>
    </source>
</evidence>
<dbReference type="AlphaFoldDB" id="A0A0K0EMS2"/>
<feature type="compositionally biased region" description="Basic residues" evidence="1">
    <location>
        <begin position="8"/>
        <end position="22"/>
    </location>
</feature>
<sequence>ESLESLTRYKRQLRNSQKRQQARYRQNQQRQAQKSRQRQRNSLHYRQQRQPRISPAAMRRAREKRKPNIEGRMMAAHARWQQGRSHKAAESAKSNAMKESPKQEVATSKTLTEEEAYLAKLEEERKKNEKDPSDGKGSNEDKGSEEN</sequence>
<feature type="region of interest" description="Disordered" evidence="1">
    <location>
        <begin position="1"/>
        <end position="147"/>
    </location>
</feature>
<name>A0A0K0EMS2_STRER</name>
<feature type="compositionally biased region" description="Basic and acidic residues" evidence="1">
    <location>
        <begin position="120"/>
        <end position="147"/>
    </location>
</feature>